<keyword evidence="16" id="KW-1185">Reference proteome</keyword>
<dbReference type="SUPFAM" id="SSF55785">
    <property type="entry name" value="PYP-like sensor domain (PAS domain)"/>
    <property type="match status" value="1"/>
</dbReference>
<feature type="region of interest" description="Disordered" evidence="10">
    <location>
        <begin position="1864"/>
        <end position="1936"/>
    </location>
</feature>
<dbReference type="SMART" id="SM00220">
    <property type="entry name" value="S_TKc"/>
    <property type="match status" value="1"/>
</dbReference>
<dbReference type="InterPro" id="IPR000719">
    <property type="entry name" value="Prot_kinase_dom"/>
</dbReference>
<feature type="region of interest" description="Disordered" evidence="10">
    <location>
        <begin position="1840"/>
        <end position="1859"/>
    </location>
</feature>
<dbReference type="PANTHER" id="PTHR24356:SF1">
    <property type="entry name" value="SERINE_THREONINE-PROTEIN KINASE GREATWALL"/>
    <property type="match status" value="1"/>
</dbReference>
<feature type="compositionally biased region" description="Polar residues" evidence="10">
    <location>
        <begin position="620"/>
        <end position="629"/>
    </location>
</feature>
<evidence type="ECO:0000259" key="14">
    <source>
        <dbReference type="PROSITE" id="PS51285"/>
    </source>
</evidence>
<dbReference type="InterPro" id="IPR008271">
    <property type="entry name" value="Ser/Thr_kinase_AS"/>
</dbReference>
<feature type="region of interest" description="Disordered" evidence="10">
    <location>
        <begin position="303"/>
        <end position="338"/>
    </location>
</feature>
<feature type="compositionally biased region" description="Low complexity" evidence="10">
    <location>
        <begin position="1431"/>
        <end position="1440"/>
    </location>
</feature>
<feature type="domain" description="Response regulatory" evidence="12">
    <location>
        <begin position="1511"/>
        <end position="1625"/>
    </location>
</feature>
<comment type="catalytic activity">
    <reaction evidence="8">
        <text>L-seryl-[protein] + ATP = O-phospho-L-seryl-[protein] + ADP + H(+)</text>
        <dbReference type="Rhea" id="RHEA:17989"/>
        <dbReference type="Rhea" id="RHEA-COMP:9863"/>
        <dbReference type="Rhea" id="RHEA-COMP:11604"/>
        <dbReference type="ChEBI" id="CHEBI:15378"/>
        <dbReference type="ChEBI" id="CHEBI:29999"/>
        <dbReference type="ChEBI" id="CHEBI:30616"/>
        <dbReference type="ChEBI" id="CHEBI:83421"/>
        <dbReference type="ChEBI" id="CHEBI:456216"/>
        <dbReference type="EC" id="2.7.11.1"/>
    </reaction>
</comment>
<feature type="compositionally biased region" description="Polar residues" evidence="10">
    <location>
        <begin position="576"/>
        <end position="585"/>
    </location>
</feature>
<feature type="compositionally biased region" description="Polar residues" evidence="10">
    <location>
        <begin position="384"/>
        <end position="394"/>
    </location>
</feature>
<dbReference type="FunFam" id="1.10.510.10:FF:000340">
    <property type="entry name" value="Serine threonine protein kinase"/>
    <property type="match status" value="1"/>
</dbReference>
<sequence>MALRQEATGLHSQRVNMERTVSQDMREERDDLKEAAEHSLNVIMDLDLDGKIRYVSPSWKDIVGSAPEEVTGKPVLDIIYAGADGFAETIESVRKYDSRSHIARFSVRLGAHSILRKRRSKPSVVEGQESDPLSPTEDLDEEEHILNLEAQGIMVYDRTTGAESHTMWMVRPSVLREVTIDLPEVLVESLGVGAEVLAHYLTGLAEQGANDPRNHAPPLPVLCRICERQITPWWFEKHSELCLQEHRAEMDVQMAQETLSEHRNAIVKVLDTLESQSSRSRAASIDPVQPVLPAEYKGLLIHATSTPSSGTPSGRNSPASPPSRSRERSERSTGFGHHRARSFAVRRPLARIVELVLDLCDTALEINTPAVKDSARGQPAAEIRTQSPQSENRISQVLQWQSPTTGSSDHSEGLKLLCEDTNKLAKAKIDAVTRHRRVLEYSERLRVEFDILVQECIEAAIIKAARIAAGEDSSSDEEQLEDEPPSDTNDIPTGEEGIFPGSFDAPSAMAQALRNGSELSLSARVGRRESSVAGSNRSDSPRGGCQTPRSHAGAISIATQNKRQSMAFESDAGAESDTSVHSSVLSGPRRADSPAASDVGLSRVASSRERKRKSLILPSVMSSRQQSPARTMIPPSSPLRTTKPRLPSGVENLQSPITSPILTHTEFSSPAMAHAMNHHRRQSSTAGSDGPRPPISPRLIPTTQPQPRAVAPSIKDFEIIKPISKGAFGSVYLAKKKSTGEYFAIKVLKKADMVAKNQVTNVKAERAIMMWQGESDFVAKLYWTFSSKDYLYLVMEYLNGGDCASLIKVLGALPEDWAKKYLAEVVLGVEHLHSRSIVHRDLKPDNLLIDGKGHLKLTDFGLSRMGMIGRQKRALKSTEPAPDLLKSGPFHRATSVGSSRSASFDLNPSPSQTPSMMPALTGDLGQPSYFSLNRESSQGRDLSRKTSGNRSESQDSDALQAMFRRFSIVDEQLGHNRARSPIEEEAYSDDGSPDLYPGPTMSQSMIAQNSTPPATSTMPPPPMALFDPEDSNRKFVGTPDYLAPETIAGNGQDAVSDWWSLGCILFECLYGYPPFHADTPDEVFQNILARKIDWPEDDDELYDISDEAKDLMNRLMCSDPTQRLGANKDDKFASGGEEIRNHPWFADVNWESLRDDEASFIPAPENPEDTEYFDARGAAMANFTPEFEDQSTSAAGTPSADYPDRPHDALSRVRSQVTVSTMKRGLIPLHIPAHVREGRSRRLSEPMAADDFGNFSYKNLPVLEKANKDVIQKLRAEAMLPQNKAGSALSSPTVTSPSPSLENSPMLPGPLKRTLSTNKATGRPSSPSISGPHSSPSRGSQPSSPLLVQFSTGQHHERRKTSSSSSTLSHSTSNPSSLQPGSFFDPSRLSGLRPSPEAISPIKLSKTPSAPSGVFPERLVPGQRQTSLGQASASSPRARSQTVGSQEGDVVRDLIPGHHKRRSQVLDISPSSSDTEDSRAKALLRVQRRRQSSRRLSQISFGDGPFFRPLDVLICEDHPVSRLVMEKLLEKLRCRTLTVTNGSEAIRYAMGEVKFDVIMMEFRLPQVNGADVARMIRDTKNANTHTPIVAVTGYLKELQAPHYFDALIEKPPTVAKLTDTLSRLCQWKAPPPNWTPSQMYPSIMPSGLRQESTRQEDSPTSNSSGFAPVPSGSYRGSSREDSISSSFFGDAESRAGEDVPVIIARHNADDWRERDIARAMSGLGISDDPATVDPKAIVQKRIGPPDLPHGESPAPVVLEEATIRRQRSAEQVGAKRRILETRKHESAESGDDEDDELGHVSVRTSRSPKSRPKSTSKLGIEMMRTNSRGSVISVEDIAGGVSESSTHSHLASSPPPMISEDRAAEDEYEGHLSTPDVPPMALHTPPEIFPVVPGDAVAEFQMETPKAQKEASTPDPDPTPRANSGSGSGLGTVQKT</sequence>
<feature type="region of interest" description="Disordered" evidence="10">
    <location>
        <begin position="1282"/>
        <end position="1479"/>
    </location>
</feature>
<feature type="region of interest" description="Disordered" evidence="10">
    <location>
        <begin position="372"/>
        <end position="394"/>
    </location>
</feature>
<evidence type="ECO:0000256" key="10">
    <source>
        <dbReference type="SAM" id="MobiDB-lite"/>
    </source>
</evidence>
<dbReference type="InterPro" id="IPR011006">
    <property type="entry name" value="CheY-like_superfamily"/>
</dbReference>
<evidence type="ECO:0000256" key="8">
    <source>
        <dbReference type="ARBA" id="ARBA00048679"/>
    </source>
</evidence>
<evidence type="ECO:0000256" key="7">
    <source>
        <dbReference type="ARBA" id="ARBA00047899"/>
    </source>
</evidence>
<feature type="compositionally biased region" description="Basic and acidic residues" evidence="10">
    <location>
        <begin position="1777"/>
        <end position="1787"/>
    </location>
</feature>
<dbReference type="InterPro" id="IPR050236">
    <property type="entry name" value="Ser_Thr_kinase_AGC"/>
</dbReference>
<comment type="caution">
    <text evidence="15">The sequence shown here is derived from an EMBL/GenBank/DDBJ whole genome shotgun (WGS) entry which is preliminary data.</text>
</comment>
<feature type="region of interest" description="Disordered" evidence="10">
    <location>
        <begin position="1765"/>
        <end position="1829"/>
    </location>
</feature>
<feature type="compositionally biased region" description="Polar residues" evidence="10">
    <location>
        <begin position="895"/>
        <end position="915"/>
    </location>
</feature>
<feature type="compositionally biased region" description="Polar residues" evidence="10">
    <location>
        <begin position="1921"/>
        <end position="1936"/>
    </location>
</feature>
<dbReference type="CDD" id="cd00130">
    <property type="entry name" value="PAS"/>
    <property type="match status" value="1"/>
</dbReference>
<feature type="region of interest" description="Disordered" evidence="10">
    <location>
        <begin position="873"/>
        <end position="957"/>
    </location>
</feature>
<keyword evidence="6" id="KW-0067">ATP-binding</keyword>
<feature type="compositionally biased region" description="Acidic residues" evidence="10">
    <location>
        <begin position="473"/>
        <end position="485"/>
    </location>
</feature>
<dbReference type="InterPro" id="IPR001789">
    <property type="entry name" value="Sig_transdc_resp-reg_receiver"/>
</dbReference>
<accession>A0A9W8YD01</accession>
<evidence type="ECO:0000256" key="4">
    <source>
        <dbReference type="ARBA" id="ARBA00022741"/>
    </source>
</evidence>
<dbReference type="Proteomes" id="UP001140560">
    <property type="component" value="Unassembled WGS sequence"/>
</dbReference>
<dbReference type="PROSITE" id="PS00108">
    <property type="entry name" value="PROTEIN_KINASE_ST"/>
    <property type="match status" value="1"/>
</dbReference>
<evidence type="ECO:0000256" key="9">
    <source>
        <dbReference type="PROSITE-ProRule" id="PRU00169"/>
    </source>
</evidence>
<feature type="compositionally biased region" description="Low complexity" evidence="10">
    <location>
        <begin position="1842"/>
        <end position="1852"/>
    </location>
</feature>
<dbReference type="Pfam" id="PF00069">
    <property type="entry name" value="Pkinase"/>
    <property type="match status" value="2"/>
</dbReference>
<dbReference type="NCBIfam" id="TIGR00229">
    <property type="entry name" value="sensory_box"/>
    <property type="match status" value="1"/>
</dbReference>
<name>A0A9W8YD01_9PLEO</name>
<dbReference type="EMBL" id="JAPEUY010000006">
    <property type="protein sequence ID" value="KAJ4372048.1"/>
    <property type="molecule type" value="Genomic_DNA"/>
</dbReference>
<dbReference type="GO" id="GO:0005737">
    <property type="term" value="C:cytoplasm"/>
    <property type="evidence" value="ECO:0007669"/>
    <property type="project" value="TreeGrafter"/>
</dbReference>
<evidence type="ECO:0000256" key="5">
    <source>
        <dbReference type="ARBA" id="ARBA00022777"/>
    </source>
</evidence>
<dbReference type="FunFam" id="1.10.510.10:FF:000664">
    <property type="entry name" value="Serine threonine protein kinase"/>
    <property type="match status" value="1"/>
</dbReference>
<dbReference type="Gene3D" id="3.30.200.20">
    <property type="entry name" value="Phosphorylase Kinase, domain 1"/>
    <property type="match status" value="2"/>
</dbReference>
<feature type="compositionally biased region" description="Low complexity" evidence="10">
    <location>
        <begin position="1322"/>
        <end position="1345"/>
    </location>
</feature>
<feature type="compositionally biased region" description="Low complexity" evidence="10">
    <location>
        <begin position="304"/>
        <end position="318"/>
    </location>
</feature>
<dbReference type="Gene3D" id="1.10.510.10">
    <property type="entry name" value="Transferase(Phosphotransferase) domain 1"/>
    <property type="match status" value="2"/>
</dbReference>
<dbReference type="InterPro" id="IPR011009">
    <property type="entry name" value="Kinase-like_dom_sf"/>
</dbReference>
<dbReference type="SUPFAM" id="SSF56112">
    <property type="entry name" value="Protein kinase-like (PK-like)"/>
    <property type="match status" value="1"/>
</dbReference>
<dbReference type="SMART" id="SM00133">
    <property type="entry name" value="S_TK_X"/>
    <property type="match status" value="1"/>
</dbReference>
<dbReference type="PANTHER" id="PTHR24356">
    <property type="entry name" value="SERINE/THREONINE-PROTEIN KINASE"/>
    <property type="match status" value="1"/>
</dbReference>
<feature type="domain" description="PAS" evidence="13">
    <location>
        <begin position="28"/>
        <end position="80"/>
    </location>
</feature>
<dbReference type="SUPFAM" id="SSF52172">
    <property type="entry name" value="CheY-like"/>
    <property type="match status" value="1"/>
</dbReference>
<evidence type="ECO:0000259" key="11">
    <source>
        <dbReference type="PROSITE" id="PS50011"/>
    </source>
</evidence>
<dbReference type="CDD" id="cd17546">
    <property type="entry name" value="REC_hyHK_CKI1_RcsC-like"/>
    <property type="match status" value="1"/>
</dbReference>
<feature type="region of interest" description="Disordered" evidence="10">
    <location>
        <begin position="520"/>
        <end position="550"/>
    </location>
</feature>
<dbReference type="OrthoDB" id="162894at2759"/>
<gene>
    <name evidence="15" type="primary">RIM15</name>
    <name evidence="15" type="ORF">N0V83_003821</name>
</gene>
<evidence type="ECO:0000259" key="12">
    <source>
        <dbReference type="PROSITE" id="PS50110"/>
    </source>
</evidence>
<evidence type="ECO:0000256" key="1">
    <source>
        <dbReference type="ARBA" id="ARBA00012513"/>
    </source>
</evidence>
<dbReference type="GO" id="GO:0004674">
    <property type="term" value="F:protein serine/threonine kinase activity"/>
    <property type="evidence" value="ECO:0007669"/>
    <property type="project" value="UniProtKB-KW"/>
</dbReference>
<dbReference type="GO" id="GO:0000160">
    <property type="term" value="P:phosphorelay signal transduction system"/>
    <property type="evidence" value="ECO:0007669"/>
    <property type="project" value="InterPro"/>
</dbReference>
<dbReference type="PROSITE" id="PS50110">
    <property type="entry name" value="RESPONSE_REGULATORY"/>
    <property type="match status" value="1"/>
</dbReference>
<feature type="domain" description="AGC-kinase C-terminal" evidence="14">
    <location>
        <begin position="1146"/>
        <end position="1267"/>
    </location>
</feature>
<feature type="domain" description="Protein kinase" evidence="11">
    <location>
        <begin position="717"/>
        <end position="1145"/>
    </location>
</feature>
<evidence type="ECO:0000256" key="6">
    <source>
        <dbReference type="ARBA" id="ARBA00022840"/>
    </source>
</evidence>
<keyword evidence="5" id="KW-0418">Kinase</keyword>
<feature type="compositionally biased region" description="Low complexity" evidence="10">
    <location>
        <begin position="1362"/>
        <end position="1377"/>
    </location>
</feature>
<evidence type="ECO:0000313" key="15">
    <source>
        <dbReference type="EMBL" id="KAJ4372048.1"/>
    </source>
</evidence>
<dbReference type="PROSITE" id="PS50112">
    <property type="entry name" value="PAS"/>
    <property type="match status" value="1"/>
</dbReference>
<dbReference type="InterPro" id="IPR035965">
    <property type="entry name" value="PAS-like_dom_sf"/>
</dbReference>
<dbReference type="Pfam" id="PF00072">
    <property type="entry name" value="Response_reg"/>
    <property type="match status" value="1"/>
</dbReference>
<reference evidence="15" key="1">
    <citation type="submission" date="2022-10" db="EMBL/GenBank/DDBJ databases">
        <title>Tapping the CABI collections for fungal endophytes: first genome assemblies for Collariella, Neodidymelliopsis, Ascochyta clinopodiicola, Didymella pomorum, Didymosphaeria variabile, Neocosmospora piperis and Neocucurbitaria cava.</title>
        <authorList>
            <person name="Hill R."/>
        </authorList>
    </citation>
    <scope>NUCLEOTIDE SEQUENCE</scope>
    <source>
        <strain evidence="15">IMI 356814</strain>
    </source>
</reference>
<dbReference type="InterPro" id="IPR000961">
    <property type="entry name" value="AGC-kinase_C"/>
</dbReference>
<dbReference type="Gene3D" id="3.40.50.2300">
    <property type="match status" value="1"/>
</dbReference>
<feature type="compositionally biased region" description="Low complexity" evidence="10">
    <location>
        <begin position="1290"/>
        <end position="1300"/>
    </location>
</feature>
<proteinExistence type="predicted"/>
<dbReference type="SMART" id="SM00448">
    <property type="entry name" value="REC"/>
    <property type="match status" value="1"/>
</dbReference>
<comment type="catalytic activity">
    <reaction evidence="7">
        <text>L-threonyl-[protein] + ATP = O-phospho-L-threonyl-[protein] + ADP + H(+)</text>
        <dbReference type="Rhea" id="RHEA:46608"/>
        <dbReference type="Rhea" id="RHEA-COMP:11060"/>
        <dbReference type="Rhea" id="RHEA-COMP:11605"/>
        <dbReference type="ChEBI" id="CHEBI:15378"/>
        <dbReference type="ChEBI" id="CHEBI:30013"/>
        <dbReference type="ChEBI" id="CHEBI:30616"/>
        <dbReference type="ChEBI" id="CHEBI:61977"/>
        <dbReference type="ChEBI" id="CHEBI:456216"/>
        <dbReference type="EC" id="2.7.11.1"/>
    </reaction>
</comment>
<keyword evidence="2" id="KW-0723">Serine/threonine-protein kinase</keyword>
<evidence type="ECO:0000313" key="16">
    <source>
        <dbReference type="Proteomes" id="UP001140560"/>
    </source>
</evidence>
<dbReference type="FunFam" id="3.30.200.20:FF:000377">
    <property type="entry name" value="Serine threonine protein kinase"/>
    <property type="match status" value="1"/>
</dbReference>
<feature type="region of interest" description="Disordered" evidence="10">
    <location>
        <begin position="564"/>
        <end position="658"/>
    </location>
</feature>
<dbReference type="FunFam" id="3.40.50.2300:FF:000139">
    <property type="entry name" value="Serine threonine protein kinase"/>
    <property type="match status" value="1"/>
</dbReference>
<evidence type="ECO:0000256" key="2">
    <source>
        <dbReference type="ARBA" id="ARBA00022527"/>
    </source>
</evidence>
<dbReference type="SMART" id="SM00091">
    <property type="entry name" value="PAS"/>
    <property type="match status" value="1"/>
</dbReference>
<feature type="region of interest" description="Disordered" evidence="10">
    <location>
        <begin position="1187"/>
        <end position="1207"/>
    </location>
</feature>
<keyword evidence="4" id="KW-0547">Nucleotide-binding</keyword>
<organism evidence="15 16">
    <name type="scientific">Neocucurbitaria cava</name>
    <dbReference type="NCBI Taxonomy" id="798079"/>
    <lineage>
        <taxon>Eukaryota</taxon>
        <taxon>Fungi</taxon>
        <taxon>Dikarya</taxon>
        <taxon>Ascomycota</taxon>
        <taxon>Pezizomycotina</taxon>
        <taxon>Dothideomycetes</taxon>
        <taxon>Pleosporomycetidae</taxon>
        <taxon>Pleosporales</taxon>
        <taxon>Pleosporineae</taxon>
        <taxon>Cucurbitariaceae</taxon>
        <taxon>Neocucurbitaria</taxon>
    </lineage>
</organism>
<keyword evidence="3 15" id="KW-0808">Transferase</keyword>
<feature type="region of interest" description="Disordered" evidence="10">
    <location>
        <begin position="1635"/>
        <end position="1691"/>
    </location>
</feature>
<evidence type="ECO:0000256" key="3">
    <source>
        <dbReference type="ARBA" id="ARBA00022679"/>
    </source>
</evidence>
<protein>
    <recommendedName>
        <fullName evidence="1">non-specific serine/threonine protein kinase</fullName>
        <ecNumber evidence="1">2.7.11.1</ecNumber>
    </recommendedName>
</protein>
<dbReference type="PROSITE" id="PS50011">
    <property type="entry name" value="PROTEIN_KINASE_DOM"/>
    <property type="match status" value="1"/>
</dbReference>
<dbReference type="EC" id="2.7.11.1" evidence="1"/>
<dbReference type="Gene3D" id="3.30.450.20">
    <property type="entry name" value="PAS domain"/>
    <property type="match status" value="1"/>
</dbReference>
<dbReference type="GO" id="GO:0005524">
    <property type="term" value="F:ATP binding"/>
    <property type="evidence" value="ECO:0007669"/>
    <property type="project" value="UniProtKB-KW"/>
</dbReference>
<feature type="region of interest" description="Disordered" evidence="10">
    <location>
        <begin position="470"/>
        <end position="504"/>
    </location>
</feature>
<feature type="compositionally biased region" description="Polar residues" evidence="10">
    <location>
        <begin position="10"/>
        <end position="23"/>
    </location>
</feature>
<feature type="region of interest" description="Disordered" evidence="10">
    <location>
        <begin position="120"/>
        <end position="139"/>
    </location>
</feature>
<dbReference type="CDD" id="cd05611">
    <property type="entry name" value="STKc_Rim15_like"/>
    <property type="match status" value="1"/>
</dbReference>
<dbReference type="PROSITE" id="PS51285">
    <property type="entry name" value="AGC_KINASE_CTER"/>
    <property type="match status" value="1"/>
</dbReference>
<dbReference type="GO" id="GO:0005634">
    <property type="term" value="C:nucleus"/>
    <property type="evidence" value="ECO:0007669"/>
    <property type="project" value="TreeGrafter"/>
</dbReference>
<feature type="region of interest" description="Disordered" evidence="10">
    <location>
        <begin position="675"/>
        <end position="707"/>
    </location>
</feature>
<feature type="region of interest" description="Disordered" evidence="10">
    <location>
        <begin position="1"/>
        <end position="32"/>
    </location>
</feature>
<dbReference type="InterPro" id="IPR000014">
    <property type="entry name" value="PAS"/>
</dbReference>
<evidence type="ECO:0000259" key="13">
    <source>
        <dbReference type="PROSITE" id="PS50112"/>
    </source>
</evidence>
<comment type="caution">
    <text evidence="9">Lacks conserved residue(s) required for the propagation of feature annotation.</text>
</comment>